<dbReference type="SUPFAM" id="SSF52540">
    <property type="entry name" value="P-loop containing nucleoside triphosphate hydrolases"/>
    <property type="match status" value="1"/>
</dbReference>
<evidence type="ECO:0000259" key="3">
    <source>
        <dbReference type="SMART" id="SM00382"/>
    </source>
</evidence>
<dbReference type="GO" id="GO:0005524">
    <property type="term" value="F:ATP binding"/>
    <property type="evidence" value="ECO:0007669"/>
    <property type="project" value="UniProtKB-KW"/>
</dbReference>
<dbReference type="GO" id="GO:0051539">
    <property type="term" value="F:4 iron, 4 sulfur cluster binding"/>
    <property type="evidence" value="ECO:0007669"/>
    <property type="project" value="TreeGrafter"/>
</dbReference>
<evidence type="ECO:0000313" key="4">
    <source>
        <dbReference type="EMBL" id="EIY96193.1"/>
    </source>
</evidence>
<dbReference type="EMBL" id="AGXN01000012">
    <property type="protein sequence ID" value="EIY96193.1"/>
    <property type="molecule type" value="Genomic_DNA"/>
</dbReference>
<dbReference type="InterPro" id="IPR044304">
    <property type="entry name" value="NUBPL-like"/>
</dbReference>
<evidence type="ECO:0000256" key="2">
    <source>
        <dbReference type="ARBA" id="ARBA00022840"/>
    </source>
</evidence>
<evidence type="ECO:0000256" key="1">
    <source>
        <dbReference type="ARBA" id="ARBA00022741"/>
    </source>
</evidence>
<dbReference type="PANTHER" id="PTHR42961:SF2">
    <property type="entry name" value="IRON-SULFUR PROTEIN NUBPL"/>
    <property type="match status" value="1"/>
</dbReference>
<dbReference type="GO" id="GO:0016226">
    <property type="term" value="P:iron-sulfur cluster assembly"/>
    <property type="evidence" value="ECO:0007669"/>
    <property type="project" value="InterPro"/>
</dbReference>
<evidence type="ECO:0000313" key="5">
    <source>
        <dbReference type="Proteomes" id="UP000003879"/>
    </source>
</evidence>
<name>A0A0E2API7_BACFG</name>
<dbReference type="PATRIC" id="fig|997883.3.peg.2181"/>
<dbReference type="PANTHER" id="PTHR42961">
    <property type="entry name" value="IRON-SULFUR PROTEIN NUBPL"/>
    <property type="match status" value="1"/>
</dbReference>
<keyword evidence="1" id="KW-0547">Nucleotide-binding</keyword>
<dbReference type="Pfam" id="PF10609">
    <property type="entry name" value="ParA"/>
    <property type="match status" value="1"/>
</dbReference>
<sequence>MKAIIIYSGKGGVGKTTTTANIARLLAKQGNKVFIIDADINTPSMNTEFEGDHPHEMIWVHSSGNMFSKFIYLEKSMVRQYLELAKKKIHSINPDYVLIDTPPSVTNVHIELLSRVKVSYVLFVTQPTKLSNQDVLRTMDFFHERCGKVNCGIVENMCYGTEHNEYPIRLVAQIPMQDNMNTENLLTNAYNEFQKIVDEIVQSDIVVLEEYSTENGYDENFDVTDIHITGSRKHYFTHELKYDNGVEKTLTLPAMKFLSVRTWDKVRDYIRFHDDLGHLWDERMRRCDTERVGRVVNHFQNDDNAYFMVINAPNTEVHLITGEIGICSLLTGQRGHFELPRVSYQTSKGNVVLFPDEIMPVDINLLQQEINEGYIMLSDGRYLPPKETVQQCYNAFGIRVGLGDNWEDIYDSWNKEMK</sequence>
<reference evidence="4 5" key="1">
    <citation type="submission" date="2012-02" db="EMBL/GenBank/DDBJ databases">
        <title>The Genome Sequence of Bacteroides fragilis CL07T12C05.</title>
        <authorList>
            <consortium name="The Broad Institute Genome Sequencing Platform"/>
            <person name="Earl A."/>
            <person name="Ward D."/>
            <person name="Feldgarden M."/>
            <person name="Gevers D."/>
            <person name="Zitomersky N.L."/>
            <person name="Coyne M.J."/>
            <person name="Comstock L.E."/>
            <person name="Young S.K."/>
            <person name="Zeng Q."/>
            <person name="Gargeya S."/>
            <person name="Fitzgerald M."/>
            <person name="Haas B."/>
            <person name="Abouelleil A."/>
            <person name="Alvarado L."/>
            <person name="Arachchi H.M."/>
            <person name="Berlin A."/>
            <person name="Chapman S.B."/>
            <person name="Gearin G."/>
            <person name="Goldberg J."/>
            <person name="Griggs A."/>
            <person name="Gujja S."/>
            <person name="Hansen M."/>
            <person name="Heiman D."/>
            <person name="Howarth C."/>
            <person name="Larimer J."/>
            <person name="Lui A."/>
            <person name="MacDonald P.J.P."/>
            <person name="McCowen C."/>
            <person name="Montmayeur A."/>
            <person name="Murphy C."/>
            <person name="Neiman D."/>
            <person name="Pearson M."/>
            <person name="Priest M."/>
            <person name="Roberts A."/>
            <person name="Saif S."/>
            <person name="Shea T."/>
            <person name="Sisk P."/>
            <person name="Stolte C."/>
            <person name="Sykes S."/>
            <person name="Wortman J."/>
            <person name="Nusbaum C."/>
            <person name="Birren B."/>
        </authorList>
    </citation>
    <scope>NUCLEOTIDE SEQUENCE [LARGE SCALE GENOMIC DNA]</scope>
    <source>
        <strain evidence="4 5">CL07T12C05</strain>
    </source>
</reference>
<gene>
    <name evidence="4" type="ORF">HMPREF1056_02081</name>
</gene>
<dbReference type="HOGENOM" id="CLU_656646_0_0_10"/>
<feature type="domain" description="AAA+ ATPase" evidence="3">
    <location>
        <begin position="1"/>
        <end position="147"/>
    </location>
</feature>
<dbReference type="AlphaFoldDB" id="A0A0E2API7"/>
<dbReference type="RefSeq" id="WP_005794459.1">
    <property type="nucleotide sequence ID" value="NZ_JH724215.1"/>
</dbReference>
<dbReference type="Proteomes" id="UP000003879">
    <property type="component" value="Unassembled WGS sequence"/>
</dbReference>
<dbReference type="InterPro" id="IPR033756">
    <property type="entry name" value="YlxH/NBP35"/>
</dbReference>
<proteinExistence type="predicted"/>
<keyword evidence="2" id="KW-0067">ATP-binding</keyword>
<dbReference type="SMART" id="SM00382">
    <property type="entry name" value="AAA"/>
    <property type="match status" value="1"/>
</dbReference>
<dbReference type="InterPro" id="IPR027417">
    <property type="entry name" value="P-loop_NTPase"/>
</dbReference>
<dbReference type="InterPro" id="IPR003593">
    <property type="entry name" value="AAA+_ATPase"/>
</dbReference>
<accession>A0A0E2API7</accession>
<dbReference type="Gene3D" id="3.40.50.300">
    <property type="entry name" value="P-loop containing nucleotide triphosphate hydrolases"/>
    <property type="match status" value="1"/>
</dbReference>
<organism evidence="4 5">
    <name type="scientific">Bacteroides fragilis CL07T12C05</name>
    <dbReference type="NCBI Taxonomy" id="997883"/>
    <lineage>
        <taxon>Bacteria</taxon>
        <taxon>Pseudomonadati</taxon>
        <taxon>Bacteroidota</taxon>
        <taxon>Bacteroidia</taxon>
        <taxon>Bacteroidales</taxon>
        <taxon>Bacteroidaceae</taxon>
        <taxon>Bacteroides</taxon>
    </lineage>
</organism>
<protein>
    <recommendedName>
        <fullName evidence="3">AAA+ ATPase domain-containing protein</fullName>
    </recommendedName>
</protein>
<comment type="caution">
    <text evidence="4">The sequence shown here is derived from an EMBL/GenBank/DDBJ whole genome shotgun (WGS) entry which is preliminary data.</text>
</comment>